<feature type="transmembrane region" description="Helical" evidence="1">
    <location>
        <begin position="95"/>
        <end position="112"/>
    </location>
</feature>
<dbReference type="EMBL" id="CACTIH010009059">
    <property type="protein sequence ID" value="CAA3021778.1"/>
    <property type="molecule type" value="Genomic_DNA"/>
</dbReference>
<protein>
    <submittedName>
        <fullName evidence="2">Uncharacterized protein</fullName>
    </submittedName>
</protein>
<keyword evidence="3" id="KW-1185">Reference proteome</keyword>
<comment type="caution">
    <text evidence="2">The sequence shown here is derived from an EMBL/GenBank/DDBJ whole genome shotgun (WGS) entry which is preliminary data.</text>
</comment>
<accession>A0A8S0UVF4</accession>
<evidence type="ECO:0000313" key="3">
    <source>
        <dbReference type="Proteomes" id="UP000594638"/>
    </source>
</evidence>
<dbReference type="AlphaFoldDB" id="A0A8S0UVF4"/>
<keyword evidence="1" id="KW-0812">Transmembrane</keyword>
<evidence type="ECO:0000256" key="1">
    <source>
        <dbReference type="SAM" id="Phobius"/>
    </source>
</evidence>
<proteinExistence type="predicted"/>
<dbReference type="Gramene" id="OE9A087289T1">
    <property type="protein sequence ID" value="OE9A087289C1"/>
    <property type="gene ID" value="OE9A087289"/>
</dbReference>
<sequence length="114" mass="13137">MVHSLARSNSLAGSTCNWKDLQIEWCVGFEWNSLSRSNWGQLSENSMSSRECCLVVYVPLFLIFLVDFFSSNIVAFFCNKNVLGGSTFHLMEIKFPRIMMICIVWACMYGDWKV</sequence>
<name>A0A8S0UVF4_OLEEU</name>
<gene>
    <name evidence="2" type="ORF">OLEA9_A087289</name>
</gene>
<feature type="transmembrane region" description="Helical" evidence="1">
    <location>
        <begin position="54"/>
        <end position="75"/>
    </location>
</feature>
<keyword evidence="1" id="KW-1133">Transmembrane helix</keyword>
<organism evidence="2 3">
    <name type="scientific">Olea europaea subsp. europaea</name>
    <dbReference type="NCBI Taxonomy" id="158383"/>
    <lineage>
        <taxon>Eukaryota</taxon>
        <taxon>Viridiplantae</taxon>
        <taxon>Streptophyta</taxon>
        <taxon>Embryophyta</taxon>
        <taxon>Tracheophyta</taxon>
        <taxon>Spermatophyta</taxon>
        <taxon>Magnoliopsida</taxon>
        <taxon>eudicotyledons</taxon>
        <taxon>Gunneridae</taxon>
        <taxon>Pentapetalae</taxon>
        <taxon>asterids</taxon>
        <taxon>lamiids</taxon>
        <taxon>Lamiales</taxon>
        <taxon>Oleaceae</taxon>
        <taxon>Oleeae</taxon>
        <taxon>Olea</taxon>
    </lineage>
</organism>
<reference evidence="2 3" key="1">
    <citation type="submission" date="2019-12" db="EMBL/GenBank/DDBJ databases">
        <authorList>
            <person name="Alioto T."/>
            <person name="Alioto T."/>
            <person name="Gomez Garrido J."/>
        </authorList>
    </citation>
    <scope>NUCLEOTIDE SEQUENCE [LARGE SCALE GENOMIC DNA]</scope>
</reference>
<keyword evidence="1" id="KW-0472">Membrane</keyword>
<evidence type="ECO:0000313" key="2">
    <source>
        <dbReference type="EMBL" id="CAA3021778.1"/>
    </source>
</evidence>
<dbReference type="Proteomes" id="UP000594638">
    <property type="component" value="Unassembled WGS sequence"/>
</dbReference>